<feature type="transmembrane region" description="Helical" evidence="1">
    <location>
        <begin position="232"/>
        <end position="257"/>
    </location>
</feature>
<evidence type="ECO:0000313" key="3">
    <source>
        <dbReference type="Proteomes" id="UP000668403"/>
    </source>
</evidence>
<evidence type="ECO:0000256" key="1">
    <source>
        <dbReference type="SAM" id="Phobius"/>
    </source>
</evidence>
<proteinExistence type="predicted"/>
<dbReference type="Gene3D" id="1.10.1760.20">
    <property type="match status" value="1"/>
</dbReference>
<gene>
    <name evidence="2" type="ORF">J4H85_13140</name>
</gene>
<feature type="transmembrane region" description="Helical" evidence="1">
    <location>
        <begin position="163"/>
        <end position="183"/>
    </location>
</feature>
<feature type="transmembrane region" description="Helical" evidence="1">
    <location>
        <begin position="133"/>
        <end position="151"/>
    </location>
</feature>
<evidence type="ECO:0000313" key="2">
    <source>
        <dbReference type="EMBL" id="MBO2990942.1"/>
    </source>
</evidence>
<feature type="transmembrane region" description="Helical" evidence="1">
    <location>
        <begin position="203"/>
        <end position="220"/>
    </location>
</feature>
<name>A0A939TSC3_9MICO</name>
<sequence>MPHSTPLHRTEPDTIDGIVTDLRELRSASGSPSYAELGRRVGELRVERGVRPAAAVPARSTVYNLFKAGRVRMDHALLRDIVLALGESGETADAWVERCRQAHRVGSPAPAPASPAPEPAATSSHTAFSLRQLPLGVTTAILLGCVLINALGLAAQRALSLQVFLDMIGTGLAAIALGPWYGVLVAVASQAADVRNLGNAAELPFLLVSTAGALVWGYGVRRWRLGTNLSRYLLLNLLVALTCTTIVTPILVILSAGTHGHLSDLFTGTLADSGVHLAAAVFGSNIIASVLDKLLSGLIMLALFVTLQRLVSVPVDHMPVVEQLAALSPRSATREAGVQTHRADASE</sequence>
<organism evidence="2 3">
    <name type="scientific">Leucobacter tardus</name>
    <dbReference type="NCBI Taxonomy" id="501483"/>
    <lineage>
        <taxon>Bacteria</taxon>
        <taxon>Bacillati</taxon>
        <taxon>Actinomycetota</taxon>
        <taxon>Actinomycetes</taxon>
        <taxon>Micrococcales</taxon>
        <taxon>Microbacteriaceae</taxon>
        <taxon>Leucobacter</taxon>
    </lineage>
</organism>
<feature type="transmembrane region" description="Helical" evidence="1">
    <location>
        <begin position="277"/>
        <end position="305"/>
    </location>
</feature>
<accession>A0A939TSC3</accession>
<protein>
    <recommendedName>
        <fullName evidence="4">ECF transporter S component</fullName>
    </recommendedName>
</protein>
<keyword evidence="1" id="KW-1133">Transmembrane helix</keyword>
<comment type="caution">
    <text evidence="2">The sequence shown here is derived from an EMBL/GenBank/DDBJ whole genome shotgun (WGS) entry which is preliminary data.</text>
</comment>
<keyword evidence="1" id="KW-0472">Membrane</keyword>
<dbReference type="RefSeq" id="WP_208240570.1">
    <property type="nucleotide sequence ID" value="NZ_BAAAQU010000001.1"/>
</dbReference>
<dbReference type="EMBL" id="JAGFBF010000006">
    <property type="protein sequence ID" value="MBO2990942.1"/>
    <property type="molecule type" value="Genomic_DNA"/>
</dbReference>
<keyword evidence="3" id="KW-1185">Reference proteome</keyword>
<keyword evidence="1" id="KW-0812">Transmembrane</keyword>
<reference evidence="2" key="1">
    <citation type="submission" date="2021-03" db="EMBL/GenBank/DDBJ databases">
        <title>Leucobacter chromiisoli sp. nov., isolated from chromium-containing soil of chemical plant.</title>
        <authorList>
            <person name="Xu Z."/>
        </authorList>
    </citation>
    <scope>NUCLEOTIDE SEQUENCE</scope>
    <source>
        <strain evidence="2">K 70/01</strain>
    </source>
</reference>
<dbReference type="AlphaFoldDB" id="A0A939TSC3"/>
<dbReference type="Proteomes" id="UP000668403">
    <property type="component" value="Unassembled WGS sequence"/>
</dbReference>
<evidence type="ECO:0008006" key="4">
    <source>
        <dbReference type="Google" id="ProtNLM"/>
    </source>
</evidence>